<protein>
    <submittedName>
        <fullName evidence="2">Uncharacterized protein</fullName>
    </submittedName>
</protein>
<organism evidence="2 3">
    <name type="scientific">Favolaschia claudopus</name>
    <dbReference type="NCBI Taxonomy" id="2862362"/>
    <lineage>
        <taxon>Eukaryota</taxon>
        <taxon>Fungi</taxon>
        <taxon>Dikarya</taxon>
        <taxon>Basidiomycota</taxon>
        <taxon>Agaricomycotina</taxon>
        <taxon>Agaricomycetes</taxon>
        <taxon>Agaricomycetidae</taxon>
        <taxon>Agaricales</taxon>
        <taxon>Marasmiineae</taxon>
        <taxon>Mycenaceae</taxon>
        <taxon>Favolaschia</taxon>
    </lineage>
</organism>
<evidence type="ECO:0000313" key="2">
    <source>
        <dbReference type="EMBL" id="KAK6981632.1"/>
    </source>
</evidence>
<comment type="caution">
    <text evidence="2">The sequence shown here is derived from an EMBL/GenBank/DDBJ whole genome shotgun (WGS) entry which is preliminary data.</text>
</comment>
<evidence type="ECO:0000313" key="3">
    <source>
        <dbReference type="Proteomes" id="UP001362999"/>
    </source>
</evidence>
<name>A0AAV9ZHP4_9AGAR</name>
<dbReference type="Proteomes" id="UP001362999">
    <property type="component" value="Unassembled WGS sequence"/>
</dbReference>
<dbReference type="EMBL" id="JAWWNJ010000149">
    <property type="protein sequence ID" value="KAK6981632.1"/>
    <property type="molecule type" value="Genomic_DNA"/>
</dbReference>
<reference evidence="2 3" key="1">
    <citation type="journal article" date="2024" name="J Genomics">
        <title>Draft genome sequencing and assembly of Favolaschia claudopus CIRM-BRFM 2984 isolated from oak limbs.</title>
        <authorList>
            <person name="Navarro D."/>
            <person name="Drula E."/>
            <person name="Chaduli D."/>
            <person name="Cazenave R."/>
            <person name="Ahrendt S."/>
            <person name="Wang J."/>
            <person name="Lipzen A."/>
            <person name="Daum C."/>
            <person name="Barry K."/>
            <person name="Grigoriev I.V."/>
            <person name="Favel A."/>
            <person name="Rosso M.N."/>
            <person name="Martin F."/>
        </authorList>
    </citation>
    <scope>NUCLEOTIDE SEQUENCE [LARGE SCALE GENOMIC DNA]</scope>
    <source>
        <strain evidence="2 3">CIRM-BRFM 2984</strain>
    </source>
</reference>
<sequence>MIADGLNDSGDSDQDSQDDFNFRRIRWGDVFLQRQLYVDGPESDRSRLIRNPRRSCVRIVCSAKIDGHQSTVATYEGNSAGKEWKEDVVKYMEFRHESILQLYGTVRFRNICAAVFHGDFIPYKDFVKNYHHSAILTCYIDGYVAEEMDNYIHTKHGYGGFLSKWPDPDLALLINSSNGRLSVDLAAGPWDYFWGGILPDAVMVMGPLVLHPNPMKILASKDLSYIAKTMTLTDYHVWNDICWSNIARRYAVISPAATVHLGGIYCLSDNNSLVKVAAVPHRPSDGMETCIPRGYESTARSGGWSRRSLSTLNIMHPGNYLKYASYRVNSTEAWLGQANHIFGRLNVKSGFHNYVVVTDVSFGATLRCSRNRSRTPLNGFLFHWQGPEEELVTDAHPFKCPQPECCSYWSLCPSGVPPLSQEEATKLGFPTIRLVIGIRVKSWDEYVYVDLHDFHKASGFDPESQDIAVKLGEPLYELFSDQEPLIVKESCSWNPVLFEEPDCDSKLGTEDTSGATSKEDGDIFASEKMLTTWTSQSVSAWAESLLTLWDNQNWPTELFDTITVMPPVPAWDSEPSIHTSPFDFIDDPQYNGPSTSLKRRTEDNSEYESARSAKRARLEC</sequence>
<accession>A0AAV9ZHP4</accession>
<feature type="compositionally biased region" description="Basic and acidic residues" evidence="1">
    <location>
        <begin position="599"/>
        <end position="620"/>
    </location>
</feature>
<gene>
    <name evidence="2" type="ORF">R3P38DRAFT_416938</name>
</gene>
<evidence type="ECO:0000256" key="1">
    <source>
        <dbReference type="SAM" id="MobiDB-lite"/>
    </source>
</evidence>
<proteinExistence type="predicted"/>
<keyword evidence="3" id="KW-1185">Reference proteome</keyword>
<feature type="region of interest" description="Disordered" evidence="1">
    <location>
        <begin position="581"/>
        <end position="620"/>
    </location>
</feature>
<dbReference type="AlphaFoldDB" id="A0AAV9ZHP4"/>